<accession>A0A9X2HRZ2</accession>
<evidence type="ECO:0000313" key="2">
    <source>
        <dbReference type="Proteomes" id="UP001139451"/>
    </source>
</evidence>
<organism evidence="1 2">
    <name type="scientific">Sphingomonas tagetis</name>
    <dbReference type="NCBI Taxonomy" id="2949092"/>
    <lineage>
        <taxon>Bacteria</taxon>
        <taxon>Pseudomonadati</taxon>
        <taxon>Pseudomonadota</taxon>
        <taxon>Alphaproteobacteria</taxon>
        <taxon>Sphingomonadales</taxon>
        <taxon>Sphingomonadaceae</taxon>
        <taxon>Sphingomonas</taxon>
    </lineage>
</organism>
<name>A0A9X2HRZ2_9SPHN</name>
<dbReference type="EMBL" id="JAMLDX010000019">
    <property type="protein sequence ID" value="MCP3732499.1"/>
    <property type="molecule type" value="Genomic_DNA"/>
</dbReference>
<comment type="caution">
    <text evidence="1">The sequence shown here is derived from an EMBL/GenBank/DDBJ whole genome shotgun (WGS) entry which is preliminary data.</text>
</comment>
<gene>
    <name evidence="1" type="ORF">M9978_18915</name>
</gene>
<evidence type="ECO:0000313" key="1">
    <source>
        <dbReference type="EMBL" id="MCP3732499.1"/>
    </source>
</evidence>
<dbReference type="Proteomes" id="UP001139451">
    <property type="component" value="Unassembled WGS sequence"/>
</dbReference>
<dbReference type="AlphaFoldDB" id="A0A9X2HRZ2"/>
<protein>
    <submittedName>
        <fullName evidence="1">Uncharacterized protein</fullName>
    </submittedName>
</protein>
<dbReference type="RefSeq" id="WP_254296017.1">
    <property type="nucleotide sequence ID" value="NZ_JAMLDX010000019.1"/>
</dbReference>
<sequence length="136" mass="15119">MTGVDQCIRVRMRAPNSFSGAAVRRNRGRTLILAQPFHHAIVVGEEDNVADRDPNLVTSSLSRKVDRGGVTVRVEIYRIEDRGGWILEVVNSQGTSTVWDEVFDTDKAADVAFREALEAEGMTAFLDSATIIPFRR</sequence>
<reference evidence="1" key="1">
    <citation type="submission" date="2022-05" db="EMBL/GenBank/DDBJ databases">
        <title>Sphingomonas sp. strain MG17 Genome sequencing and assembly.</title>
        <authorList>
            <person name="Kim I."/>
        </authorList>
    </citation>
    <scope>NUCLEOTIDE SEQUENCE</scope>
    <source>
        <strain evidence="1">MG17</strain>
    </source>
</reference>
<keyword evidence="2" id="KW-1185">Reference proteome</keyword>
<proteinExistence type="predicted"/>